<dbReference type="EMBL" id="QLSV01000004">
    <property type="protein sequence ID" value="RAR49116.1"/>
    <property type="molecule type" value="Genomic_DNA"/>
</dbReference>
<keyword evidence="3" id="KW-1185">Reference proteome</keyword>
<organism evidence="2 3">
    <name type="scientific">Flavobacterium lacus</name>
    <dbReference type="NCBI Taxonomy" id="1353778"/>
    <lineage>
        <taxon>Bacteria</taxon>
        <taxon>Pseudomonadati</taxon>
        <taxon>Bacteroidota</taxon>
        <taxon>Flavobacteriia</taxon>
        <taxon>Flavobacteriales</taxon>
        <taxon>Flavobacteriaceae</taxon>
        <taxon>Flavobacterium</taxon>
    </lineage>
</organism>
<protein>
    <submittedName>
        <fullName evidence="2">Dolichyl-phosphate-mannose-protein mannosyltransferase</fullName>
    </submittedName>
</protein>
<keyword evidence="2" id="KW-0328">Glycosyltransferase</keyword>
<evidence type="ECO:0000256" key="1">
    <source>
        <dbReference type="SAM" id="Phobius"/>
    </source>
</evidence>
<gene>
    <name evidence="2" type="ORF">B0I10_104261</name>
</gene>
<feature type="transmembrane region" description="Helical" evidence="1">
    <location>
        <begin position="203"/>
        <end position="221"/>
    </location>
</feature>
<accession>A0A328WVG3</accession>
<feature type="transmembrane region" description="Helical" evidence="1">
    <location>
        <begin position="387"/>
        <end position="404"/>
    </location>
</feature>
<comment type="caution">
    <text evidence="2">The sequence shown here is derived from an EMBL/GenBank/DDBJ whole genome shotgun (WGS) entry which is preliminary data.</text>
</comment>
<reference evidence="2 3" key="1">
    <citation type="submission" date="2018-06" db="EMBL/GenBank/DDBJ databases">
        <title>Genomic Encyclopedia of Type Strains, Phase III (KMG-III): the genomes of soil and plant-associated and newly described type strains.</title>
        <authorList>
            <person name="Whitman W."/>
        </authorList>
    </citation>
    <scope>NUCLEOTIDE SEQUENCE [LARGE SCALE GENOMIC DNA]</scope>
    <source>
        <strain evidence="2 3">CGMCC 1.12504</strain>
    </source>
</reference>
<dbReference type="AlphaFoldDB" id="A0A328WVG3"/>
<keyword evidence="2" id="KW-0808">Transferase</keyword>
<feature type="transmembrane region" description="Helical" evidence="1">
    <location>
        <begin position="117"/>
        <end position="150"/>
    </location>
</feature>
<proteinExistence type="predicted"/>
<name>A0A328WVG3_9FLAO</name>
<dbReference type="Proteomes" id="UP000249518">
    <property type="component" value="Unassembled WGS sequence"/>
</dbReference>
<feature type="transmembrane region" description="Helical" evidence="1">
    <location>
        <begin position="12"/>
        <end position="33"/>
    </location>
</feature>
<evidence type="ECO:0000313" key="2">
    <source>
        <dbReference type="EMBL" id="RAR49116.1"/>
    </source>
</evidence>
<sequence length="415" mass="48257">MTLFFKKYLYQLVLLFIGIIWLLILCGLLDIHLQTIIFPDAGNYNESATNLYWFQRGHTYRPILMAAIYGFPLLLGATDHFLYTFAIYVNILLWLSSIVLLFEIIQQYVSKKVAFSLSLLFVFSIGITLFNFHLLAEIPFLFFLLLSFYFLQKYSQTKVVKWLVIALSILVLSMLIKPGSKFFAILLLVYFSKTLFMQYKQKVMLLLYASIGLCIVQAAGLKYQFGDFTISYIDNVTFHNYLFSKADCYRKGIEYNQIGNPRAEYLFTKEAHEQKKIAGEDMLEQIQHNKINILIAYFHNFTWNSLSGNMVLKSYSNFSNSPSYSKIQSFLYWISKYQNRMMTSLGIALSLIFLLKNNRKDEFLFFTALLVVYIIGVSGISSDQGDRFHIITYPFTLVLLANYLKSKPFFAPLQK</sequence>
<feature type="transmembrane region" description="Helical" evidence="1">
    <location>
        <begin position="363"/>
        <end position="381"/>
    </location>
</feature>
<keyword evidence="1" id="KW-0812">Transmembrane</keyword>
<dbReference type="RefSeq" id="WP_146740314.1">
    <property type="nucleotide sequence ID" value="NZ_QLSV01000004.1"/>
</dbReference>
<dbReference type="OrthoDB" id="1328573at2"/>
<keyword evidence="1" id="KW-1133">Transmembrane helix</keyword>
<feature type="transmembrane region" description="Helical" evidence="1">
    <location>
        <begin position="162"/>
        <end position="191"/>
    </location>
</feature>
<dbReference type="GO" id="GO:0016757">
    <property type="term" value="F:glycosyltransferase activity"/>
    <property type="evidence" value="ECO:0007669"/>
    <property type="project" value="UniProtKB-KW"/>
</dbReference>
<feature type="transmembrane region" description="Helical" evidence="1">
    <location>
        <begin position="81"/>
        <end position="105"/>
    </location>
</feature>
<feature type="transmembrane region" description="Helical" evidence="1">
    <location>
        <begin position="337"/>
        <end position="356"/>
    </location>
</feature>
<evidence type="ECO:0000313" key="3">
    <source>
        <dbReference type="Proteomes" id="UP000249518"/>
    </source>
</evidence>
<keyword evidence="1" id="KW-0472">Membrane</keyword>